<organism evidence="2 3">
    <name type="scientific">Pleurodeles waltl</name>
    <name type="common">Iberian ribbed newt</name>
    <dbReference type="NCBI Taxonomy" id="8319"/>
    <lineage>
        <taxon>Eukaryota</taxon>
        <taxon>Metazoa</taxon>
        <taxon>Chordata</taxon>
        <taxon>Craniata</taxon>
        <taxon>Vertebrata</taxon>
        <taxon>Euteleostomi</taxon>
        <taxon>Amphibia</taxon>
        <taxon>Batrachia</taxon>
        <taxon>Caudata</taxon>
        <taxon>Salamandroidea</taxon>
        <taxon>Salamandridae</taxon>
        <taxon>Pleurodelinae</taxon>
        <taxon>Pleurodeles</taxon>
    </lineage>
</organism>
<gene>
    <name evidence="2" type="ORF">NDU88_005512</name>
</gene>
<reference evidence="2" key="1">
    <citation type="journal article" date="2022" name="bioRxiv">
        <title>Sequencing and chromosome-scale assembly of the giantPleurodeles waltlgenome.</title>
        <authorList>
            <person name="Brown T."/>
            <person name="Elewa A."/>
            <person name="Iarovenko S."/>
            <person name="Subramanian E."/>
            <person name="Araus A.J."/>
            <person name="Petzold A."/>
            <person name="Susuki M."/>
            <person name="Suzuki K.-i.T."/>
            <person name="Hayashi T."/>
            <person name="Toyoda A."/>
            <person name="Oliveira C."/>
            <person name="Osipova E."/>
            <person name="Leigh N.D."/>
            <person name="Simon A."/>
            <person name="Yun M.H."/>
        </authorList>
    </citation>
    <scope>NUCLEOTIDE SEQUENCE</scope>
    <source>
        <strain evidence="2">20211129_DDA</strain>
        <tissue evidence="2">Liver</tissue>
    </source>
</reference>
<keyword evidence="3" id="KW-1185">Reference proteome</keyword>
<feature type="compositionally biased region" description="Basic residues" evidence="1">
    <location>
        <begin position="49"/>
        <end position="74"/>
    </location>
</feature>
<protein>
    <submittedName>
        <fullName evidence="2">Uncharacterized protein</fullName>
    </submittedName>
</protein>
<evidence type="ECO:0000313" key="3">
    <source>
        <dbReference type="Proteomes" id="UP001066276"/>
    </source>
</evidence>
<evidence type="ECO:0000313" key="2">
    <source>
        <dbReference type="EMBL" id="KAJ1180290.1"/>
    </source>
</evidence>
<sequence length="161" mass="18601">MGLSRSDPPYSWGTGTVEIPDPDILSLSTNQVGLPGDGRQKQALAPSPGRKRWRRNQRRGRRRKLRRTRRRQRKGRQEKSLHRFGSGERGRHRDHQRHHETQRRTRRQYTRTPPTLWGARGLSSTKLPHVALMYMLTSALVQTGSTQNSAPSHRSDTEIIV</sequence>
<dbReference type="EMBL" id="JANPWB010000006">
    <property type="protein sequence ID" value="KAJ1180290.1"/>
    <property type="molecule type" value="Genomic_DNA"/>
</dbReference>
<comment type="caution">
    <text evidence="2">The sequence shown here is derived from an EMBL/GenBank/DDBJ whole genome shotgun (WGS) entry which is preliminary data.</text>
</comment>
<accession>A0AAV7TV11</accession>
<feature type="compositionally biased region" description="Basic and acidic residues" evidence="1">
    <location>
        <begin position="75"/>
        <end position="103"/>
    </location>
</feature>
<name>A0AAV7TV11_PLEWA</name>
<evidence type="ECO:0000256" key="1">
    <source>
        <dbReference type="SAM" id="MobiDB-lite"/>
    </source>
</evidence>
<feature type="region of interest" description="Disordered" evidence="1">
    <location>
        <begin position="1"/>
        <end position="117"/>
    </location>
</feature>
<dbReference type="AlphaFoldDB" id="A0AAV7TV11"/>
<proteinExistence type="predicted"/>
<dbReference type="Proteomes" id="UP001066276">
    <property type="component" value="Chromosome 3_2"/>
</dbReference>